<dbReference type="AlphaFoldDB" id="A0A448XK86"/>
<dbReference type="Proteomes" id="UP000784294">
    <property type="component" value="Unassembled WGS sequence"/>
</dbReference>
<evidence type="ECO:0000313" key="2">
    <source>
        <dbReference type="Proteomes" id="UP000784294"/>
    </source>
</evidence>
<accession>A0A448XK86</accession>
<comment type="caution">
    <text evidence="1">The sequence shown here is derived from an EMBL/GenBank/DDBJ whole genome shotgun (WGS) entry which is preliminary data.</text>
</comment>
<gene>
    <name evidence="1" type="ORF">PXEA_LOCUS32032</name>
</gene>
<organism evidence="1 2">
    <name type="scientific">Protopolystoma xenopodis</name>
    <dbReference type="NCBI Taxonomy" id="117903"/>
    <lineage>
        <taxon>Eukaryota</taxon>
        <taxon>Metazoa</taxon>
        <taxon>Spiralia</taxon>
        <taxon>Lophotrochozoa</taxon>
        <taxon>Platyhelminthes</taxon>
        <taxon>Monogenea</taxon>
        <taxon>Polyopisthocotylea</taxon>
        <taxon>Polystomatidea</taxon>
        <taxon>Polystomatidae</taxon>
        <taxon>Protopolystoma</taxon>
    </lineage>
</organism>
<evidence type="ECO:0000313" key="1">
    <source>
        <dbReference type="EMBL" id="VEL38592.1"/>
    </source>
</evidence>
<keyword evidence="2" id="KW-1185">Reference proteome</keyword>
<dbReference type="OrthoDB" id="10261556at2759"/>
<sequence>MINSLYVINLLGILEPIILINSIDNATARDRVFQSRQISIDLSTLCNRWGWLPTAVRREIQNLEWDKPNLSASSVHARRTGVNVSFSEWSWWLWLHGTSLPASPTLLDQCLSCLMSRLIKVEQVSVFFNLFKYVACTSLFSEATVCCFVA</sequence>
<reference evidence="1" key="1">
    <citation type="submission" date="2018-11" db="EMBL/GenBank/DDBJ databases">
        <authorList>
            <consortium name="Pathogen Informatics"/>
        </authorList>
    </citation>
    <scope>NUCLEOTIDE SEQUENCE</scope>
</reference>
<protein>
    <submittedName>
        <fullName evidence="1">Uncharacterized protein</fullName>
    </submittedName>
</protein>
<proteinExistence type="predicted"/>
<dbReference type="EMBL" id="CAAALY010258335">
    <property type="protein sequence ID" value="VEL38592.1"/>
    <property type="molecule type" value="Genomic_DNA"/>
</dbReference>
<name>A0A448XK86_9PLAT</name>